<sequence length="775" mass="90180">MASAATLFQRNKRIYIQEEEKLKNLISDEAFQEKFGQWLESTITQLDVQYELCEQQLAELQQSVAVEAGSYWCSKTIIKHCNLHMNESRLVAVGVDMEEHASLPDVVNLVSCLQQLKTQSFITRKQEHFIEQCESQFKNVVFEPRELVCITNALQIKLRDVCNAWGVFNKLSDFQNSIETLSPDVNRCEQLLEASIVNGEMALAEEISGRQLEIFERILRLINDQYPVIRNYYTESCDSDKRRRWEIFRMADKDISTVIEGKYRQIEACEEDLIKIKEQIENYNNDDSHQRKRYETDRNISDEFLQNNKEKQQSVWNRMFELFKEVQRCQEELSKLATKRRREIDRRLEMEEQEARRRSGHEAFIKAAAEHAQKLQHMINNALEAKDIAISLNNFVLDGCDTIAAKFDKQQDAFGEVLRVVQNHHFKRFSDYYLAASRFIYRKERRLQQIEEDIKSNEMRQSLCQESFDVNAKTYAELNKGLLLKRRELAQEVLNIRHRLERAEKDIEHTLRSLRFSGVEYIHPRDIVEKVNLNRCSTILDYREFMLPSVPYDEKVAAEEAETLSRIREIFKLESEQRAKNRRVLLPQLITKHPTPLQRNVDMMLSKRTEEAQVNTYPPPQLHSKFVPQTATLHEKGTENITASLTQRIETKPSAQVTHPSTAHLVSSHEVSTEAVPGRTVAPQSPINAHRMSTSSVSYTMEDTHGGQGIARMEGTTVRALYAYKARAPDELSFEKNDLIVCVSRAEEGWFKGVCNQRTGLFPINYVVPIDERTL</sequence>
<feature type="domain" description="SH3" evidence="4">
    <location>
        <begin position="713"/>
        <end position="772"/>
    </location>
</feature>
<accession>G0TRY0</accession>
<evidence type="ECO:0000256" key="2">
    <source>
        <dbReference type="PROSITE-ProRule" id="PRU00192"/>
    </source>
</evidence>
<name>G0TRY0_TRYVY</name>
<evidence type="ECO:0000256" key="3">
    <source>
        <dbReference type="SAM" id="Coils"/>
    </source>
</evidence>
<dbReference type="PROSITE" id="PS50002">
    <property type="entry name" value="SH3"/>
    <property type="match status" value="1"/>
</dbReference>
<organism evidence="5">
    <name type="scientific">Trypanosoma vivax (strain Y486)</name>
    <dbReference type="NCBI Taxonomy" id="1055687"/>
    <lineage>
        <taxon>Eukaryota</taxon>
        <taxon>Discoba</taxon>
        <taxon>Euglenozoa</taxon>
        <taxon>Kinetoplastea</taxon>
        <taxon>Metakinetoplastina</taxon>
        <taxon>Trypanosomatida</taxon>
        <taxon>Trypanosomatidae</taxon>
        <taxon>Trypanosoma</taxon>
        <taxon>Duttonella</taxon>
    </lineage>
</organism>
<keyword evidence="5" id="KW-0966">Cell projection</keyword>
<dbReference type="PRINTS" id="PR00499">
    <property type="entry name" value="P67PHOX"/>
</dbReference>
<dbReference type="SMART" id="SM00326">
    <property type="entry name" value="SH3"/>
    <property type="match status" value="1"/>
</dbReference>
<dbReference type="GO" id="GO:0005516">
    <property type="term" value="F:calmodulin binding"/>
    <property type="evidence" value="ECO:0007669"/>
    <property type="project" value="InterPro"/>
</dbReference>
<dbReference type="InterPro" id="IPR036028">
    <property type="entry name" value="SH3-like_dom_sf"/>
</dbReference>
<gene>
    <name evidence="5" type="ORF">TVY486_0201150</name>
</gene>
<dbReference type="PANTHER" id="PTHR34732:SF5">
    <property type="entry name" value="ROD PROTEIN, PUTATIVE-RELATED"/>
    <property type="match status" value="1"/>
</dbReference>
<keyword evidence="1 2" id="KW-0728">SH3 domain</keyword>
<dbReference type="PRINTS" id="PR00452">
    <property type="entry name" value="SH3DOMAIN"/>
</dbReference>
<dbReference type="AlphaFoldDB" id="G0TRY0"/>
<dbReference type="EMBL" id="HE573018">
    <property type="protein sequence ID" value="CCC46703.1"/>
    <property type="molecule type" value="Genomic_DNA"/>
</dbReference>
<dbReference type="InterPro" id="IPR001452">
    <property type="entry name" value="SH3_domain"/>
</dbReference>
<evidence type="ECO:0000259" key="4">
    <source>
        <dbReference type="PROSITE" id="PS50002"/>
    </source>
</evidence>
<dbReference type="Gene3D" id="2.30.30.40">
    <property type="entry name" value="SH3 Domains"/>
    <property type="match status" value="1"/>
</dbReference>
<reference evidence="5" key="1">
    <citation type="journal article" date="2012" name="Proc. Natl. Acad. Sci. U.S.A.">
        <title>Antigenic diversity is generated by distinct evolutionary mechanisms in African trypanosome species.</title>
        <authorList>
            <person name="Jackson A.P."/>
            <person name="Berry A."/>
            <person name="Aslett M."/>
            <person name="Allison H.C."/>
            <person name="Burton P."/>
            <person name="Vavrova-Anderson J."/>
            <person name="Brown R."/>
            <person name="Browne H."/>
            <person name="Corton N."/>
            <person name="Hauser H."/>
            <person name="Gamble J."/>
            <person name="Gilderthorp R."/>
            <person name="Marcello L."/>
            <person name="McQuillan J."/>
            <person name="Otto T.D."/>
            <person name="Quail M.A."/>
            <person name="Sanders M.J."/>
            <person name="van Tonder A."/>
            <person name="Ginger M.L."/>
            <person name="Field M.C."/>
            <person name="Barry J.D."/>
            <person name="Hertz-Fowler C."/>
            <person name="Berriman M."/>
        </authorList>
    </citation>
    <scope>NUCLEOTIDE SEQUENCE</scope>
    <source>
        <strain evidence="5">Y486</strain>
    </source>
</reference>
<keyword evidence="5" id="KW-0969">Cilium</keyword>
<dbReference type="Pfam" id="PF14604">
    <property type="entry name" value="SH3_9"/>
    <property type="match status" value="1"/>
</dbReference>
<dbReference type="GO" id="GO:0031514">
    <property type="term" value="C:motile cilium"/>
    <property type="evidence" value="ECO:0007669"/>
    <property type="project" value="InterPro"/>
</dbReference>
<dbReference type="PANTHER" id="PTHR34732">
    <property type="entry name" value="69 KDA PARAFLAGELLAR ROD PROTEIN-RELATED"/>
    <property type="match status" value="1"/>
</dbReference>
<dbReference type="InterPro" id="IPR007824">
    <property type="entry name" value="Flagellar_rod"/>
</dbReference>
<keyword evidence="3" id="KW-0175">Coiled coil</keyword>
<keyword evidence="5" id="KW-0282">Flagellum</keyword>
<protein>
    <submittedName>
        <fullName evidence="5">Putative paraflagellar rod protein</fullName>
    </submittedName>
</protein>
<dbReference type="OMA" id="GWFKGVC"/>
<dbReference type="VEuPathDB" id="TriTrypDB:TvY486_0201150"/>
<evidence type="ECO:0000313" key="5">
    <source>
        <dbReference type="EMBL" id="CCC46703.1"/>
    </source>
</evidence>
<dbReference type="Pfam" id="PF05149">
    <property type="entry name" value="Flagellar_rod"/>
    <property type="match status" value="1"/>
</dbReference>
<dbReference type="InterPro" id="IPR053120">
    <property type="entry name" value="PFR_Component"/>
</dbReference>
<feature type="coiled-coil region" evidence="3">
    <location>
        <begin position="259"/>
        <end position="286"/>
    </location>
</feature>
<dbReference type="SUPFAM" id="SSF50044">
    <property type="entry name" value="SH3-domain"/>
    <property type="match status" value="1"/>
</dbReference>
<proteinExistence type="predicted"/>
<evidence type="ECO:0000256" key="1">
    <source>
        <dbReference type="ARBA" id="ARBA00022443"/>
    </source>
</evidence>